<dbReference type="EMBL" id="JACHHZ010000002">
    <property type="protein sequence ID" value="MBB6093352.1"/>
    <property type="molecule type" value="Genomic_DNA"/>
</dbReference>
<dbReference type="RefSeq" id="WP_184331600.1">
    <property type="nucleotide sequence ID" value="NZ_JACHHZ010000002.1"/>
</dbReference>
<feature type="transmembrane region" description="Helical" evidence="2">
    <location>
        <begin position="135"/>
        <end position="154"/>
    </location>
</feature>
<dbReference type="Pfam" id="PF07786">
    <property type="entry name" value="HGSNAT_cat"/>
    <property type="match status" value="1"/>
</dbReference>
<name>A0A841HMP3_9GAMM</name>
<evidence type="ECO:0000313" key="5">
    <source>
        <dbReference type="Proteomes" id="UP000588068"/>
    </source>
</evidence>
<evidence type="ECO:0000256" key="2">
    <source>
        <dbReference type="SAM" id="Phobius"/>
    </source>
</evidence>
<evidence type="ECO:0000259" key="3">
    <source>
        <dbReference type="Pfam" id="PF07786"/>
    </source>
</evidence>
<sequence>MTRNPSSEALADPSALASPGSSRQKFVDVFRGLLIAHMALDHASLMFNAGRGAEELAKAAPATGDIWQFLTRFTGVPVAPGFFFMAGFMVALTSARRGERGVPDAEITKRLLIRGLVLIAADAVIMGLPRALMGFYSFVVLSCIGVGIIAVALLRHLSTKGLLATALAVLALHPLIDVSGLPVALQAILHEPVRDGAIRSLYPVIPWIAIVMLGFVAGRDALSRSNPQKLWWLLSAASLLLFFAIRLSGGYGNAYSYSSIASLEFWHFAKYPPDLSFLTWSFACVFASLAILSRVVKDTTPAILKPFEAFGRVPFFFYIVHFYVLGIAAAILRARFGLAETYLIWLLLLGVMMWPCAWYYRKKRERPNWVTRYL</sequence>
<proteinExistence type="predicted"/>
<feature type="region of interest" description="Disordered" evidence="1">
    <location>
        <begin position="1"/>
        <end position="20"/>
    </location>
</feature>
<dbReference type="AlphaFoldDB" id="A0A841HMP3"/>
<protein>
    <submittedName>
        <fullName evidence="4">Putative membrane protein</fullName>
    </submittedName>
</protein>
<feature type="transmembrane region" description="Helical" evidence="2">
    <location>
        <begin position="111"/>
        <end position="129"/>
    </location>
</feature>
<feature type="transmembrane region" description="Helical" evidence="2">
    <location>
        <begin position="315"/>
        <end position="336"/>
    </location>
</feature>
<dbReference type="Proteomes" id="UP000588068">
    <property type="component" value="Unassembled WGS sequence"/>
</dbReference>
<reference evidence="4 5" key="1">
    <citation type="submission" date="2020-08" db="EMBL/GenBank/DDBJ databases">
        <title>Genomic Encyclopedia of Type Strains, Phase IV (KMG-IV): sequencing the most valuable type-strain genomes for metagenomic binning, comparative biology and taxonomic classification.</title>
        <authorList>
            <person name="Goeker M."/>
        </authorList>
    </citation>
    <scope>NUCLEOTIDE SEQUENCE [LARGE SCALE GENOMIC DNA]</scope>
    <source>
        <strain evidence="4 5">DSM 26723</strain>
    </source>
</reference>
<keyword evidence="2" id="KW-0812">Transmembrane</keyword>
<gene>
    <name evidence="4" type="ORF">HNQ60_002230</name>
</gene>
<dbReference type="PANTHER" id="PTHR40407:SF1">
    <property type="entry name" value="HEPARAN-ALPHA-GLUCOSAMINIDE N-ACETYLTRANSFERASE CATALYTIC DOMAIN-CONTAINING PROTEIN"/>
    <property type="match status" value="1"/>
</dbReference>
<feature type="transmembrane region" description="Helical" evidence="2">
    <location>
        <begin position="342"/>
        <end position="360"/>
    </location>
</feature>
<keyword evidence="5" id="KW-1185">Reference proteome</keyword>
<keyword evidence="2" id="KW-0472">Membrane</keyword>
<comment type="caution">
    <text evidence="4">The sequence shown here is derived from an EMBL/GenBank/DDBJ whole genome shotgun (WGS) entry which is preliminary data.</text>
</comment>
<dbReference type="PANTHER" id="PTHR40407">
    <property type="entry name" value="MEMBRANE PROTEIN-LIKE PROTEIN"/>
    <property type="match status" value="1"/>
</dbReference>
<evidence type="ECO:0000313" key="4">
    <source>
        <dbReference type="EMBL" id="MBB6093352.1"/>
    </source>
</evidence>
<feature type="transmembrane region" description="Helical" evidence="2">
    <location>
        <begin position="277"/>
        <end position="295"/>
    </location>
</feature>
<dbReference type="InterPro" id="IPR012429">
    <property type="entry name" value="HGSNAT_cat"/>
</dbReference>
<feature type="transmembrane region" description="Helical" evidence="2">
    <location>
        <begin position="161"/>
        <end position="189"/>
    </location>
</feature>
<feature type="transmembrane region" description="Helical" evidence="2">
    <location>
        <begin position="230"/>
        <end position="249"/>
    </location>
</feature>
<evidence type="ECO:0000256" key="1">
    <source>
        <dbReference type="SAM" id="MobiDB-lite"/>
    </source>
</evidence>
<organism evidence="4 5">
    <name type="scientific">Povalibacter uvarum</name>
    <dbReference type="NCBI Taxonomy" id="732238"/>
    <lineage>
        <taxon>Bacteria</taxon>
        <taxon>Pseudomonadati</taxon>
        <taxon>Pseudomonadota</taxon>
        <taxon>Gammaproteobacteria</taxon>
        <taxon>Steroidobacterales</taxon>
        <taxon>Steroidobacteraceae</taxon>
        <taxon>Povalibacter</taxon>
    </lineage>
</organism>
<feature type="transmembrane region" description="Helical" evidence="2">
    <location>
        <begin position="69"/>
        <end position="91"/>
    </location>
</feature>
<feature type="domain" description="Heparan-alpha-glucosaminide N-acetyltransferase catalytic" evidence="3">
    <location>
        <begin position="23"/>
        <end position="229"/>
    </location>
</feature>
<accession>A0A841HMP3</accession>
<feature type="transmembrane region" description="Helical" evidence="2">
    <location>
        <begin position="201"/>
        <end position="218"/>
    </location>
</feature>
<keyword evidence="2" id="KW-1133">Transmembrane helix</keyword>